<dbReference type="EC" id="2.7.13.3" evidence="3"/>
<name>A0A8A4TIU5_SULCO</name>
<reference evidence="12" key="1">
    <citation type="submission" date="2021-03" db="EMBL/GenBank/DDBJ databases">
        <title>Acanthopleuribacteraceae sp. M133.</title>
        <authorList>
            <person name="Wang G."/>
        </authorList>
    </citation>
    <scope>NUCLEOTIDE SEQUENCE</scope>
    <source>
        <strain evidence="12">M133</strain>
    </source>
</reference>
<comment type="subcellular location">
    <subcellularLocation>
        <location evidence="2">Membrane</location>
    </subcellularLocation>
</comment>
<feature type="region of interest" description="Disordered" evidence="10">
    <location>
        <begin position="1"/>
        <end position="27"/>
    </location>
</feature>
<feature type="region of interest" description="Disordered" evidence="10">
    <location>
        <begin position="37"/>
        <end position="56"/>
    </location>
</feature>
<keyword evidence="6" id="KW-0812">Transmembrane</keyword>
<dbReference type="PANTHER" id="PTHR45436">
    <property type="entry name" value="SENSOR HISTIDINE KINASE YKOH"/>
    <property type="match status" value="1"/>
</dbReference>
<keyword evidence="7" id="KW-0418">Kinase</keyword>
<evidence type="ECO:0000256" key="9">
    <source>
        <dbReference type="ARBA" id="ARBA00023136"/>
    </source>
</evidence>
<evidence type="ECO:0000256" key="1">
    <source>
        <dbReference type="ARBA" id="ARBA00000085"/>
    </source>
</evidence>
<accession>A0A8A4TIU5</accession>
<evidence type="ECO:0000256" key="10">
    <source>
        <dbReference type="SAM" id="MobiDB-lite"/>
    </source>
</evidence>
<keyword evidence="13" id="KW-1185">Reference proteome</keyword>
<dbReference type="InterPro" id="IPR003594">
    <property type="entry name" value="HATPase_dom"/>
</dbReference>
<keyword evidence="9" id="KW-0472">Membrane</keyword>
<comment type="catalytic activity">
    <reaction evidence="1">
        <text>ATP + protein L-histidine = ADP + protein N-phospho-L-histidine.</text>
        <dbReference type="EC" id="2.7.13.3"/>
    </reaction>
</comment>
<evidence type="ECO:0000256" key="4">
    <source>
        <dbReference type="ARBA" id="ARBA00022553"/>
    </source>
</evidence>
<dbReference type="InterPro" id="IPR050428">
    <property type="entry name" value="TCS_sensor_his_kinase"/>
</dbReference>
<evidence type="ECO:0000259" key="11">
    <source>
        <dbReference type="PROSITE" id="PS50109"/>
    </source>
</evidence>
<evidence type="ECO:0000256" key="2">
    <source>
        <dbReference type="ARBA" id="ARBA00004370"/>
    </source>
</evidence>
<evidence type="ECO:0000256" key="3">
    <source>
        <dbReference type="ARBA" id="ARBA00012438"/>
    </source>
</evidence>
<dbReference type="PANTHER" id="PTHR45436:SF5">
    <property type="entry name" value="SENSOR HISTIDINE KINASE TRCS"/>
    <property type="match status" value="1"/>
</dbReference>
<protein>
    <recommendedName>
        <fullName evidence="3">histidine kinase</fullName>
        <ecNumber evidence="3">2.7.13.3</ecNumber>
    </recommendedName>
</protein>
<dbReference type="PRINTS" id="PR00344">
    <property type="entry name" value="BCTRLSENSOR"/>
</dbReference>
<dbReference type="InterPro" id="IPR004358">
    <property type="entry name" value="Sig_transdc_His_kin-like_C"/>
</dbReference>
<keyword evidence="8" id="KW-1133">Transmembrane helix</keyword>
<dbReference type="Pfam" id="PF02518">
    <property type="entry name" value="HATPase_c"/>
    <property type="match status" value="1"/>
</dbReference>
<feature type="compositionally biased region" description="Polar residues" evidence="10">
    <location>
        <begin position="1"/>
        <end position="10"/>
    </location>
</feature>
<dbReference type="RefSeq" id="WP_237378756.1">
    <property type="nucleotide sequence ID" value="NZ_CP071793.1"/>
</dbReference>
<gene>
    <name evidence="12" type="ORF">J3U87_26310</name>
</gene>
<dbReference type="PROSITE" id="PS50109">
    <property type="entry name" value="HIS_KIN"/>
    <property type="match status" value="1"/>
</dbReference>
<evidence type="ECO:0000256" key="7">
    <source>
        <dbReference type="ARBA" id="ARBA00022777"/>
    </source>
</evidence>
<dbReference type="Gene3D" id="3.30.565.10">
    <property type="entry name" value="Histidine kinase-like ATPase, C-terminal domain"/>
    <property type="match status" value="1"/>
</dbReference>
<evidence type="ECO:0000256" key="8">
    <source>
        <dbReference type="ARBA" id="ARBA00022989"/>
    </source>
</evidence>
<keyword evidence="5" id="KW-0808">Transferase</keyword>
<dbReference type="KEGG" id="scor:J3U87_26310"/>
<dbReference type="AlphaFoldDB" id="A0A8A4TIU5"/>
<evidence type="ECO:0000313" key="13">
    <source>
        <dbReference type="Proteomes" id="UP000663929"/>
    </source>
</evidence>
<evidence type="ECO:0000256" key="5">
    <source>
        <dbReference type="ARBA" id="ARBA00022679"/>
    </source>
</evidence>
<keyword evidence="4" id="KW-0597">Phosphoprotein</keyword>
<dbReference type="EMBL" id="CP071793">
    <property type="protein sequence ID" value="QTD49114.1"/>
    <property type="molecule type" value="Genomic_DNA"/>
</dbReference>
<dbReference type="InterPro" id="IPR036890">
    <property type="entry name" value="HATPase_C_sf"/>
</dbReference>
<dbReference type="SUPFAM" id="SSF55874">
    <property type="entry name" value="ATPase domain of HSP90 chaperone/DNA topoisomerase II/histidine kinase"/>
    <property type="match status" value="1"/>
</dbReference>
<evidence type="ECO:0000313" key="12">
    <source>
        <dbReference type="EMBL" id="QTD49114.1"/>
    </source>
</evidence>
<dbReference type="SMART" id="SM00387">
    <property type="entry name" value="HATPase_c"/>
    <property type="match status" value="1"/>
</dbReference>
<evidence type="ECO:0000256" key="6">
    <source>
        <dbReference type="ARBA" id="ARBA00022692"/>
    </source>
</evidence>
<dbReference type="GO" id="GO:0005886">
    <property type="term" value="C:plasma membrane"/>
    <property type="evidence" value="ECO:0007669"/>
    <property type="project" value="TreeGrafter"/>
</dbReference>
<dbReference type="GO" id="GO:0000160">
    <property type="term" value="P:phosphorelay signal transduction system"/>
    <property type="evidence" value="ECO:0007669"/>
    <property type="project" value="TreeGrafter"/>
</dbReference>
<dbReference type="InterPro" id="IPR005467">
    <property type="entry name" value="His_kinase_dom"/>
</dbReference>
<dbReference type="Proteomes" id="UP000663929">
    <property type="component" value="Chromosome"/>
</dbReference>
<proteinExistence type="predicted"/>
<feature type="domain" description="Histidine kinase" evidence="11">
    <location>
        <begin position="127"/>
        <end position="231"/>
    </location>
</feature>
<feature type="compositionally biased region" description="Basic and acidic residues" evidence="10">
    <location>
        <begin position="11"/>
        <end position="24"/>
    </location>
</feature>
<sequence>MNQANAVENTSDLRSHLEPGRPERNLSGVATGHAATAKPGHLIGQGNESLVPEQPLPPISREEKKALYDSLLQALGTPAKLNEFQARRCAMWQPAIEKALSGLTSRFNRCPHVVFDLELATVRISFDEMKILLNELLENALAYSFPDSRVVVQGRVEGTGYLICVSDEGHGMDSETYEHVAPYAEIKAPLEDEDGLGLQLCKLIAEVHSGALTIASTPGEGTTAMVVFPLD</sequence>
<dbReference type="GO" id="GO:0004673">
    <property type="term" value="F:protein histidine kinase activity"/>
    <property type="evidence" value="ECO:0007669"/>
    <property type="project" value="UniProtKB-EC"/>
</dbReference>
<organism evidence="12 13">
    <name type="scientific">Sulfidibacter corallicola</name>
    <dbReference type="NCBI Taxonomy" id="2818388"/>
    <lineage>
        <taxon>Bacteria</taxon>
        <taxon>Pseudomonadati</taxon>
        <taxon>Acidobacteriota</taxon>
        <taxon>Holophagae</taxon>
        <taxon>Acanthopleuribacterales</taxon>
        <taxon>Acanthopleuribacteraceae</taxon>
        <taxon>Sulfidibacter</taxon>
    </lineage>
</organism>